<sequence length="211" mass="22853">MWVQLFFSGGFREASLRFTSLFSAPTSKCVGRTHLLFPGDLSAYAYTPVLTSNSSLPFRAFLGLFSHTHANPLLPGSRRLVHNALAYGGPLARKRPSARRKRGWYTLGAFLFSFSLSFFLLFLPSTFFSRVPSFEIRLSGLERDVSGTGRVLTAALCCCRERAFATGRRLCCVGGGGRGCSARLSAACLRRPEAGGALNAQVSGVQGAVDR</sequence>
<evidence type="ECO:0008006" key="4">
    <source>
        <dbReference type="Google" id="ProtNLM"/>
    </source>
</evidence>
<reference evidence="2" key="1">
    <citation type="submission" date="2023-03" db="EMBL/GenBank/DDBJ databases">
        <title>Massive genome expansion in bonnet fungi (Mycena s.s.) driven by repeated elements and novel gene families across ecological guilds.</title>
        <authorList>
            <consortium name="Lawrence Berkeley National Laboratory"/>
            <person name="Harder C.B."/>
            <person name="Miyauchi S."/>
            <person name="Viragh M."/>
            <person name="Kuo A."/>
            <person name="Thoen E."/>
            <person name="Andreopoulos B."/>
            <person name="Lu D."/>
            <person name="Skrede I."/>
            <person name="Drula E."/>
            <person name="Henrissat B."/>
            <person name="Morin E."/>
            <person name="Kohler A."/>
            <person name="Barry K."/>
            <person name="LaButti K."/>
            <person name="Morin E."/>
            <person name="Salamov A."/>
            <person name="Lipzen A."/>
            <person name="Mereny Z."/>
            <person name="Hegedus B."/>
            <person name="Baldrian P."/>
            <person name="Stursova M."/>
            <person name="Weitz H."/>
            <person name="Taylor A."/>
            <person name="Grigoriev I.V."/>
            <person name="Nagy L.G."/>
            <person name="Martin F."/>
            <person name="Kauserud H."/>
        </authorList>
    </citation>
    <scope>NUCLEOTIDE SEQUENCE</scope>
    <source>
        <strain evidence="2">CBHHK067</strain>
    </source>
</reference>
<accession>A0AAD7DBN7</accession>
<proteinExistence type="predicted"/>
<keyword evidence="3" id="KW-1185">Reference proteome</keyword>
<keyword evidence="1" id="KW-0472">Membrane</keyword>
<name>A0AAD7DBN7_MYCRO</name>
<dbReference type="Proteomes" id="UP001221757">
    <property type="component" value="Unassembled WGS sequence"/>
</dbReference>
<keyword evidence="1" id="KW-0812">Transmembrane</keyword>
<dbReference type="EMBL" id="JARKIE010000084">
    <property type="protein sequence ID" value="KAJ7687865.1"/>
    <property type="molecule type" value="Genomic_DNA"/>
</dbReference>
<comment type="caution">
    <text evidence="2">The sequence shown here is derived from an EMBL/GenBank/DDBJ whole genome shotgun (WGS) entry which is preliminary data.</text>
</comment>
<organism evidence="2 3">
    <name type="scientific">Mycena rosella</name>
    <name type="common">Pink bonnet</name>
    <name type="synonym">Agaricus rosellus</name>
    <dbReference type="NCBI Taxonomy" id="1033263"/>
    <lineage>
        <taxon>Eukaryota</taxon>
        <taxon>Fungi</taxon>
        <taxon>Dikarya</taxon>
        <taxon>Basidiomycota</taxon>
        <taxon>Agaricomycotina</taxon>
        <taxon>Agaricomycetes</taxon>
        <taxon>Agaricomycetidae</taxon>
        <taxon>Agaricales</taxon>
        <taxon>Marasmiineae</taxon>
        <taxon>Mycenaceae</taxon>
        <taxon>Mycena</taxon>
    </lineage>
</organism>
<protein>
    <recommendedName>
        <fullName evidence="4">Transmembrane protein</fullName>
    </recommendedName>
</protein>
<evidence type="ECO:0000313" key="3">
    <source>
        <dbReference type="Proteomes" id="UP001221757"/>
    </source>
</evidence>
<evidence type="ECO:0000256" key="1">
    <source>
        <dbReference type="SAM" id="Phobius"/>
    </source>
</evidence>
<evidence type="ECO:0000313" key="2">
    <source>
        <dbReference type="EMBL" id="KAJ7687865.1"/>
    </source>
</evidence>
<keyword evidence="1" id="KW-1133">Transmembrane helix</keyword>
<gene>
    <name evidence="2" type="ORF">B0H17DRAFT_1069473</name>
</gene>
<dbReference type="AlphaFoldDB" id="A0AAD7DBN7"/>
<feature type="transmembrane region" description="Helical" evidence="1">
    <location>
        <begin position="103"/>
        <end position="123"/>
    </location>
</feature>